<sequence>MQSASELKIKQLQDAKSLSDTMLAKELQKAGKKSDTEAELARLAKSEEALRDELTRTKREVEKVHRTWEKKFAILQHSLHALKDESFLRQTLQRQSAQLHMASISFAYDVPMVEPNAKLSSQHGSGKKRLPGIPKNSKSPQDYISYTVSAPSGRGTAVFSTDENQVLDVDEYGELPEDILPLPQPPERGEEYDDGGFLDNAASLQSQVGVLPPLEA</sequence>
<keyword evidence="4" id="KW-1185">Reference proteome</keyword>
<feature type="region of interest" description="Disordered" evidence="2">
    <location>
        <begin position="172"/>
        <end position="216"/>
    </location>
</feature>
<dbReference type="PANTHER" id="PTHR22382:SF7">
    <property type="entry name" value="RIKEN CDNA 4921504E06 GENE"/>
    <property type="match status" value="1"/>
</dbReference>
<comment type="caution">
    <text evidence="3">The sequence shown here is derived from an EMBL/GenBank/DDBJ whole genome shotgun (WGS) entry which is preliminary data.</text>
</comment>
<evidence type="ECO:0000256" key="2">
    <source>
        <dbReference type="SAM" id="MobiDB-lite"/>
    </source>
</evidence>
<dbReference type="Proteomes" id="UP001209878">
    <property type="component" value="Unassembled WGS sequence"/>
</dbReference>
<keyword evidence="1" id="KW-0175">Coiled coil</keyword>
<evidence type="ECO:0000313" key="4">
    <source>
        <dbReference type="Proteomes" id="UP001209878"/>
    </source>
</evidence>
<gene>
    <name evidence="3" type="ORF">NP493_974g00059</name>
</gene>
<protein>
    <submittedName>
        <fullName evidence="3">Uncharacterized protein</fullName>
    </submittedName>
</protein>
<evidence type="ECO:0000313" key="3">
    <source>
        <dbReference type="EMBL" id="KAK2172322.1"/>
    </source>
</evidence>
<name>A0AAD9KJJ8_RIDPI</name>
<feature type="coiled-coil region" evidence="1">
    <location>
        <begin position="33"/>
        <end position="71"/>
    </location>
</feature>
<accession>A0AAD9KJJ8</accession>
<feature type="region of interest" description="Disordered" evidence="2">
    <location>
        <begin position="119"/>
        <end position="141"/>
    </location>
</feature>
<dbReference type="InterPro" id="IPR040119">
    <property type="entry name" value="C10orf67-like"/>
</dbReference>
<dbReference type="PANTHER" id="PTHR22382">
    <property type="entry name" value="RIKEN CDNA 4921504E06 GENE"/>
    <property type="match status" value="1"/>
</dbReference>
<dbReference type="EMBL" id="JAODUO010000972">
    <property type="protein sequence ID" value="KAK2172322.1"/>
    <property type="molecule type" value="Genomic_DNA"/>
</dbReference>
<reference evidence="3" key="1">
    <citation type="journal article" date="2023" name="Mol. Biol. Evol.">
        <title>Third-Generation Sequencing Reveals the Adaptive Role of the Epigenome in Three Deep-Sea Polychaetes.</title>
        <authorList>
            <person name="Perez M."/>
            <person name="Aroh O."/>
            <person name="Sun Y."/>
            <person name="Lan Y."/>
            <person name="Juniper S.K."/>
            <person name="Young C.R."/>
            <person name="Angers B."/>
            <person name="Qian P.Y."/>
        </authorList>
    </citation>
    <scope>NUCLEOTIDE SEQUENCE</scope>
    <source>
        <strain evidence="3">R07B-5</strain>
    </source>
</reference>
<proteinExistence type="predicted"/>
<organism evidence="3 4">
    <name type="scientific">Ridgeia piscesae</name>
    <name type="common">Tubeworm</name>
    <dbReference type="NCBI Taxonomy" id="27915"/>
    <lineage>
        <taxon>Eukaryota</taxon>
        <taxon>Metazoa</taxon>
        <taxon>Spiralia</taxon>
        <taxon>Lophotrochozoa</taxon>
        <taxon>Annelida</taxon>
        <taxon>Polychaeta</taxon>
        <taxon>Sedentaria</taxon>
        <taxon>Canalipalpata</taxon>
        <taxon>Sabellida</taxon>
        <taxon>Siboglinidae</taxon>
        <taxon>Ridgeia</taxon>
    </lineage>
</organism>
<evidence type="ECO:0000256" key="1">
    <source>
        <dbReference type="SAM" id="Coils"/>
    </source>
</evidence>
<dbReference type="AlphaFoldDB" id="A0AAD9KJJ8"/>